<comment type="caution">
    <text evidence="1">The sequence shown here is derived from an EMBL/GenBank/DDBJ whole genome shotgun (WGS) entry which is preliminary data.</text>
</comment>
<dbReference type="Proteomes" id="UP001500418">
    <property type="component" value="Unassembled WGS sequence"/>
</dbReference>
<keyword evidence="2" id="KW-1185">Reference proteome</keyword>
<protein>
    <recommendedName>
        <fullName evidence="3">Amidohydrolase</fullName>
    </recommendedName>
</protein>
<gene>
    <name evidence="1" type="ORF">GCM10009575_073050</name>
</gene>
<accession>A0ABN1R0I2</accession>
<organism evidence="1 2">
    <name type="scientific">Streptomyces rhizosphaericus</name>
    <dbReference type="NCBI Taxonomy" id="114699"/>
    <lineage>
        <taxon>Bacteria</taxon>
        <taxon>Bacillati</taxon>
        <taxon>Actinomycetota</taxon>
        <taxon>Actinomycetes</taxon>
        <taxon>Kitasatosporales</taxon>
        <taxon>Streptomycetaceae</taxon>
        <taxon>Streptomyces</taxon>
        <taxon>Streptomyces violaceusniger group</taxon>
    </lineage>
</organism>
<evidence type="ECO:0000313" key="2">
    <source>
        <dbReference type="Proteomes" id="UP001500418"/>
    </source>
</evidence>
<sequence length="49" mass="5325">MPPDVAGPAEHRNEEAMPLIAIEEHWIMPDVTSALRAAPLNDESLAFNG</sequence>
<proteinExistence type="predicted"/>
<evidence type="ECO:0000313" key="1">
    <source>
        <dbReference type="EMBL" id="GAA0950156.1"/>
    </source>
</evidence>
<name>A0ABN1R0I2_9ACTN</name>
<reference evidence="1 2" key="1">
    <citation type="journal article" date="2019" name="Int. J. Syst. Evol. Microbiol.">
        <title>The Global Catalogue of Microorganisms (GCM) 10K type strain sequencing project: providing services to taxonomists for standard genome sequencing and annotation.</title>
        <authorList>
            <consortium name="The Broad Institute Genomics Platform"/>
            <consortium name="The Broad Institute Genome Sequencing Center for Infectious Disease"/>
            <person name="Wu L."/>
            <person name="Ma J."/>
        </authorList>
    </citation>
    <scope>NUCLEOTIDE SEQUENCE [LARGE SCALE GENOMIC DNA]</scope>
    <source>
        <strain evidence="1 2">JCM 11444</strain>
    </source>
</reference>
<dbReference type="EMBL" id="BAAAID010000065">
    <property type="protein sequence ID" value="GAA0950156.1"/>
    <property type="molecule type" value="Genomic_DNA"/>
</dbReference>
<evidence type="ECO:0008006" key="3">
    <source>
        <dbReference type="Google" id="ProtNLM"/>
    </source>
</evidence>